<evidence type="ECO:0000256" key="2">
    <source>
        <dbReference type="SAM" id="Phobius"/>
    </source>
</evidence>
<comment type="caution">
    <text evidence="3">The sequence shown here is derived from an EMBL/GenBank/DDBJ whole genome shotgun (WGS) entry which is preliminary data.</text>
</comment>
<reference evidence="3" key="1">
    <citation type="journal article" date="2015" name="Nature">
        <title>Complex archaea that bridge the gap between prokaryotes and eukaryotes.</title>
        <authorList>
            <person name="Spang A."/>
            <person name="Saw J.H."/>
            <person name="Jorgensen S.L."/>
            <person name="Zaremba-Niedzwiedzka K."/>
            <person name="Martijn J."/>
            <person name="Lind A.E."/>
            <person name="van Eijk R."/>
            <person name="Schleper C."/>
            <person name="Guy L."/>
            <person name="Ettema T.J."/>
        </authorList>
    </citation>
    <scope>NUCLEOTIDE SEQUENCE</scope>
</reference>
<dbReference type="EMBL" id="LAZR01019961">
    <property type="protein sequence ID" value="KKL90623.1"/>
    <property type="molecule type" value="Genomic_DNA"/>
</dbReference>
<feature type="coiled-coil region" evidence="1">
    <location>
        <begin position="68"/>
        <end position="95"/>
    </location>
</feature>
<proteinExistence type="predicted"/>
<dbReference type="AlphaFoldDB" id="A0A0F9FWC3"/>
<organism evidence="3">
    <name type="scientific">marine sediment metagenome</name>
    <dbReference type="NCBI Taxonomy" id="412755"/>
    <lineage>
        <taxon>unclassified sequences</taxon>
        <taxon>metagenomes</taxon>
        <taxon>ecological metagenomes</taxon>
    </lineage>
</organism>
<protein>
    <submittedName>
        <fullName evidence="3">Uncharacterized protein</fullName>
    </submittedName>
</protein>
<name>A0A0F9FWC3_9ZZZZ</name>
<keyword evidence="2" id="KW-0812">Transmembrane</keyword>
<keyword evidence="1" id="KW-0175">Coiled coil</keyword>
<feature type="transmembrane region" description="Helical" evidence="2">
    <location>
        <begin position="34"/>
        <end position="51"/>
    </location>
</feature>
<keyword evidence="2" id="KW-0472">Membrane</keyword>
<accession>A0A0F9FWC3</accession>
<gene>
    <name evidence="3" type="ORF">LCGC14_1902850</name>
</gene>
<evidence type="ECO:0000313" key="3">
    <source>
        <dbReference type="EMBL" id="KKL90623.1"/>
    </source>
</evidence>
<keyword evidence="2" id="KW-1133">Transmembrane helix</keyword>
<evidence type="ECO:0000256" key="1">
    <source>
        <dbReference type="SAM" id="Coils"/>
    </source>
</evidence>
<sequence>MSKFRSRKFWIAIGTVFSIAIAEATGLDVSPEAIAGIILVVSTYIIGQGIVDKSVVTAQVIAASDVGRAQLELYARNLEEQLKTVVNDLEIQKVAAELPRLPRAEPDVPLDGE</sequence>